<name>A0A0F9MS54_9ZZZZ</name>
<feature type="region of interest" description="Disordered" evidence="1">
    <location>
        <begin position="23"/>
        <end position="72"/>
    </location>
</feature>
<reference evidence="2" key="1">
    <citation type="journal article" date="2015" name="Nature">
        <title>Complex archaea that bridge the gap between prokaryotes and eukaryotes.</title>
        <authorList>
            <person name="Spang A."/>
            <person name="Saw J.H."/>
            <person name="Jorgensen S.L."/>
            <person name="Zaremba-Niedzwiedzka K."/>
            <person name="Martijn J."/>
            <person name="Lind A.E."/>
            <person name="van Eijk R."/>
            <person name="Schleper C."/>
            <person name="Guy L."/>
            <person name="Ettema T.J."/>
        </authorList>
    </citation>
    <scope>NUCLEOTIDE SEQUENCE</scope>
</reference>
<evidence type="ECO:0000313" key="2">
    <source>
        <dbReference type="EMBL" id="KKN08564.1"/>
    </source>
</evidence>
<dbReference type="AlphaFoldDB" id="A0A0F9MS54"/>
<gene>
    <name evidence="2" type="ORF">LCGC14_1055410</name>
</gene>
<sequence length="72" mass="8382">MNILTRLRFREDDPLRYLHVPKKERLNDDGVPGVEGDTAFDDETGDDTDFDRDEVRNDPQNRGRVVPPEDLQ</sequence>
<feature type="compositionally biased region" description="Acidic residues" evidence="1">
    <location>
        <begin position="38"/>
        <end position="52"/>
    </location>
</feature>
<accession>A0A0F9MS54</accession>
<comment type="caution">
    <text evidence="2">The sequence shown here is derived from an EMBL/GenBank/DDBJ whole genome shotgun (WGS) entry which is preliminary data.</text>
</comment>
<dbReference type="EMBL" id="LAZR01004440">
    <property type="protein sequence ID" value="KKN08564.1"/>
    <property type="molecule type" value="Genomic_DNA"/>
</dbReference>
<evidence type="ECO:0000256" key="1">
    <source>
        <dbReference type="SAM" id="MobiDB-lite"/>
    </source>
</evidence>
<organism evidence="2">
    <name type="scientific">marine sediment metagenome</name>
    <dbReference type="NCBI Taxonomy" id="412755"/>
    <lineage>
        <taxon>unclassified sequences</taxon>
        <taxon>metagenomes</taxon>
        <taxon>ecological metagenomes</taxon>
    </lineage>
</organism>
<protein>
    <submittedName>
        <fullName evidence="2">Uncharacterized protein</fullName>
    </submittedName>
</protein>
<proteinExistence type="predicted"/>